<dbReference type="GO" id="GO:0051536">
    <property type="term" value="F:iron-sulfur cluster binding"/>
    <property type="evidence" value="ECO:0007669"/>
    <property type="project" value="UniProtKB-KW"/>
</dbReference>
<evidence type="ECO:0000313" key="8">
    <source>
        <dbReference type="Proteomes" id="UP000315017"/>
    </source>
</evidence>
<sequence>MYARMAWRLLRETDKRLLWKLAWNFGFKGVLSVQKHKARLKRGEFFPPFLYVSVINSCNLRCQGCWVDVAAKQSKIEVAAMDRLITEAKAMGNSFFGILGGEPFMHPEVLKIFANHPDCYFQVFTNGHFITDEVARELRRCGNVTPLISVEGNEIVSDERRGREHVYSQTMQGLQNCLKHKVMAGVCTSLCQTNFELLSEKWLDRLIEMGVMYTWFHIYRPVGPDAKPELSLTPEQQLQCRKFVVEMRAKKPIVIVDAYYDGEGRALCPAATGFTHHISPWGDIEPCPIIQLAKETIYDERPLKQVFQESEFLRDFRQTAAQHTRGCIVLERPDLLEQLAQRHGARDTTARKAELQELAAMDLRPSQYNPGAEVPEKSWAYRLAKYFFFNDYGTYGKHFDEKKWIDVRQETPPPRPKLMQIGQ</sequence>
<gene>
    <name evidence="7" type="ORF">ETAA8_60430</name>
</gene>
<dbReference type="InterPro" id="IPR013785">
    <property type="entry name" value="Aldolase_TIM"/>
</dbReference>
<dbReference type="Gene3D" id="3.20.20.70">
    <property type="entry name" value="Aldolase class I"/>
    <property type="match status" value="1"/>
</dbReference>
<evidence type="ECO:0000256" key="2">
    <source>
        <dbReference type="ARBA" id="ARBA00022691"/>
    </source>
</evidence>
<dbReference type="PANTHER" id="PTHR43524:SF1">
    <property type="entry name" value="RADICAL SAM SUPERFAMILY PROTEIN"/>
    <property type="match status" value="1"/>
</dbReference>
<feature type="domain" description="Radical SAM core" evidence="6">
    <location>
        <begin position="53"/>
        <end position="182"/>
    </location>
</feature>
<dbReference type="KEGG" id="aagg:ETAA8_60430"/>
<dbReference type="SUPFAM" id="SSF102114">
    <property type="entry name" value="Radical SAM enzymes"/>
    <property type="match status" value="1"/>
</dbReference>
<protein>
    <submittedName>
        <fullName evidence="7">Pyrroloquinoline quinone biosynthesis protein PqqE</fullName>
    </submittedName>
</protein>
<dbReference type="GO" id="GO:0046872">
    <property type="term" value="F:metal ion binding"/>
    <property type="evidence" value="ECO:0007669"/>
    <property type="project" value="UniProtKB-KW"/>
</dbReference>
<accession>A0A517YL17</accession>
<comment type="cofactor">
    <cofactor evidence="1">
        <name>[4Fe-4S] cluster</name>
        <dbReference type="ChEBI" id="CHEBI:49883"/>
    </cofactor>
</comment>
<dbReference type="AlphaFoldDB" id="A0A517YL17"/>
<dbReference type="CDD" id="cd01335">
    <property type="entry name" value="Radical_SAM"/>
    <property type="match status" value="1"/>
</dbReference>
<name>A0A517YL17_9BACT</name>
<organism evidence="7 8">
    <name type="scientific">Anatilimnocola aggregata</name>
    <dbReference type="NCBI Taxonomy" id="2528021"/>
    <lineage>
        <taxon>Bacteria</taxon>
        <taxon>Pseudomonadati</taxon>
        <taxon>Planctomycetota</taxon>
        <taxon>Planctomycetia</taxon>
        <taxon>Pirellulales</taxon>
        <taxon>Pirellulaceae</taxon>
        <taxon>Anatilimnocola</taxon>
    </lineage>
</organism>
<keyword evidence="8" id="KW-1185">Reference proteome</keyword>
<evidence type="ECO:0000256" key="3">
    <source>
        <dbReference type="ARBA" id="ARBA00022723"/>
    </source>
</evidence>
<keyword evidence="5" id="KW-0411">Iron-sulfur</keyword>
<keyword evidence="2" id="KW-0949">S-adenosyl-L-methionine</keyword>
<evidence type="ECO:0000256" key="1">
    <source>
        <dbReference type="ARBA" id="ARBA00001966"/>
    </source>
</evidence>
<dbReference type="Proteomes" id="UP000315017">
    <property type="component" value="Chromosome"/>
</dbReference>
<keyword evidence="4" id="KW-0408">Iron</keyword>
<dbReference type="PANTHER" id="PTHR43524">
    <property type="entry name" value="RADICAL SAM SUPERFAMILY PROTEIN"/>
    <property type="match status" value="1"/>
</dbReference>
<reference evidence="7 8" key="1">
    <citation type="submission" date="2019-02" db="EMBL/GenBank/DDBJ databases">
        <title>Deep-cultivation of Planctomycetes and their phenomic and genomic characterization uncovers novel biology.</title>
        <authorList>
            <person name="Wiegand S."/>
            <person name="Jogler M."/>
            <person name="Boedeker C."/>
            <person name="Pinto D."/>
            <person name="Vollmers J."/>
            <person name="Rivas-Marin E."/>
            <person name="Kohn T."/>
            <person name="Peeters S.H."/>
            <person name="Heuer A."/>
            <person name="Rast P."/>
            <person name="Oberbeckmann S."/>
            <person name="Bunk B."/>
            <person name="Jeske O."/>
            <person name="Meyerdierks A."/>
            <person name="Storesund J.E."/>
            <person name="Kallscheuer N."/>
            <person name="Luecker S."/>
            <person name="Lage O.M."/>
            <person name="Pohl T."/>
            <person name="Merkel B.J."/>
            <person name="Hornburger P."/>
            <person name="Mueller R.-W."/>
            <person name="Bruemmer F."/>
            <person name="Labrenz M."/>
            <person name="Spormann A.M."/>
            <person name="Op den Camp H."/>
            <person name="Overmann J."/>
            <person name="Amann R."/>
            <person name="Jetten M.S.M."/>
            <person name="Mascher T."/>
            <person name="Medema M.H."/>
            <person name="Devos D.P."/>
            <person name="Kaster A.-K."/>
            <person name="Ovreas L."/>
            <person name="Rohde M."/>
            <person name="Galperin M.Y."/>
            <person name="Jogler C."/>
        </authorList>
    </citation>
    <scope>NUCLEOTIDE SEQUENCE [LARGE SCALE GENOMIC DNA]</scope>
    <source>
        <strain evidence="7 8">ETA_A8</strain>
    </source>
</reference>
<dbReference type="SFLD" id="SFLDG01067">
    <property type="entry name" value="SPASM/twitch_domain_containing"/>
    <property type="match status" value="1"/>
</dbReference>
<keyword evidence="3" id="KW-0479">Metal-binding</keyword>
<evidence type="ECO:0000256" key="5">
    <source>
        <dbReference type="ARBA" id="ARBA00023014"/>
    </source>
</evidence>
<dbReference type="Pfam" id="PF04055">
    <property type="entry name" value="Radical_SAM"/>
    <property type="match status" value="1"/>
</dbReference>
<evidence type="ECO:0000313" key="7">
    <source>
        <dbReference type="EMBL" id="QDU30894.1"/>
    </source>
</evidence>
<dbReference type="RefSeq" id="WP_202921336.1">
    <property type="nucleotide sequence ID" value="NZ_CP036274.1"/>
</dbReference>
<dbReference type="SFLD" id="SFLDS00029">
    <property type="entry name" value="Radical_SAM"/>
    <property type="match status" value="1"/>
</dbReference>
<evidence type="ECO:0000256" key="4">
    <source>
        <dbReference type="ARBA" id="ARBA00023004"/>
    </source>
</evidence>
<evidence type="ECO:0000259" key="6">
    <source>
        <dbReference type="Pfam" id="PF04055"/>
    </source>
</evidence>
<dbReference type="GO" id="GO:0003824">
    <property type="term" value="F:catalytic activity"/>
    <property type="evidence" value="ECO:0007669"/>
    <property type="project" value="InterPro"/>
</dbReference>
<dbReference type="InterPro" id="IPR058240">
    <property type="entry name" value="rSAM_sf"/>
</dbReference>
<dbReference type="InterPro" id="IPR007197">
    <property type="entry name" value="rSAM"/>
</dbReference>
<proteinExistence type="predicted"/>
<dbReference type="EMBL" id="CP036274">
    <property type="protein sequence ID" value="QDU30894.1"/>
    <property type="molecule type" value="Genomic_DNA"/>
</dbReference>